<evidence type="ECO:0008006" key="3">
    <source>
        <dbReference type="Google" id="ProtNLM"/>
    </source>
</evidence>
<dbReference type="PROSITE" id="PS51257">
    <property type="entry name" value="PROKAR_LIPOPROTEIN"/>
    <property type="match status" value="1"/>
</dbReference>
<evidence type="ECO:0000313" key="1">
    <source>
        <dbReference type="EMBL" id="MBO1318457.1"/>
    </source>
</evidence>
<comment type="caution">
    <text evidence="1">The sequence shown here is derived from an EMBL/GenBank/DDBJ whole genome shotgun (WGS) entry which is preliminary data.</text>
</comment>
<reference evidence="1" key="1">
    <citation type="submission" date="2021-03" db="EMBL/GenBank/DDBJ databases">
        <authorList>
            <person name="Wang G."/>
        </authorList>
    </citation>
    <scope>NUCLEOTIDE SEQUENCE</scope>
    <source>
        <strain evidence="1">KCTC 12899</strain>
    </source>
</reference>
<accession>A0A8J7Q126</accession>
<dbReference type="AlphaFoldDB" id="A0A8J7Q126"/>
<protein>
    <recommendedName>
        <fullName evidence="3">Lipoprotein</fullName>
    </recommendedName>
</protein>
<name>A0A8J7Q126_9BACT</name>
<gene>
    <name evidence="1" type="ORF">J3U88_08315</name>
</gene>
<evidence type="ECO:0000313" key="2">
    <source>
        <dbReference type="Proteomes" id="UP000664417"/>
    </source>
</evidence>
<proteinExistence type="predicted"/>
<keyword evidence="2" id="KW-1185">Reference proteome</keyword>
<dbReference type="Proteomes" id="UP000664417">
    <property type="component" value="Unassembled WGS sequence"/>
</dbReference>
<dbReference type="RefSeq" id="WP_207858239.1">
    <property type="nucleotide sequence ID" value="NZ_JAFREP010000006.1"/>
</dbReference>
<sequence>MSANRKANFFGSVLTAIACTPNLNPDPSAYQHGVIEPTRQIRAFMEEVGNEDPGPEQRRHVMDLLNQVLDTKHVEPEERRERIQEILERHDLQREFAHLDAVEVR</sequence>
<organism evidence="1 2">
    <name type="scientific">Acanthopleuribacter pedis</name>
    <dbReference type="NCBI Taxonomy" id="442870"/>
    <lineage>
        <taxon>Bacteria</taxon>
        <taxon>Pseudomonadati</taxon>
        <taxon>Acidobacteriota</taxon>
        <taxon>Holophagae</taxon>
        <taxon>Acanthopleuribacterales</taxon>
        <taxon>Acanthopleuribacteraceae</taxon>
        <taxon>Acanthopleuribacter</taxon>
    </lineage>
</organism>
<dbReference type="EMBL" id="JAFREP010000006">
    <property type="protein sequence ID" value="MBO1318457.1"/>
    <property type="molecule type" value="Genomic_DNA"/>
</dbReference>